<sequence>MPLVIPGEAERLVLALYPELRHLLDLRGAGWRFLPPERGRAQVDGFRRWGGGWTDCVRIRSADDALGLRMDRDQRITWELSGSLAQVVPELLVLPHPDHRTAPRLARGRGPRLG</sequence>
<dbReference type="EMBL" id="RBXO01000001">
    <property type="protein sequence ID" value="RKT55679.1"/>
    <property type="molecule type" value="Genomic_DNA"/>
</dbReference>
<dbReference type="AlphaFoldDB" id="A0A495W2I6"/>
<dbReference type="RefSeq" id="WP_170211537.1">
    <property type="nucleotide sequence ID" value="NZ_RBXO01000001.1"/>
</dbReference>
<accession>A0A495W2I6</accession>
<organism evidence="1 2">
    <name type="scientific">Saccharothrix australiensis</name>
    <dbReference type="NCBI Taxonomy" id="2072"/>
    <lineage>
        <taxon>Bacteria</taxon>
        <taxon>Bacillati</taxon>
        <taxon>Actinomycetota</taxon>
        <taxon>Actinomycetes</taxon>
        <taxon>Pseudonocardiales</taxon>
        <taxon>Pseudonocardiaceae</taxon>
        <taxon>Saccharothrix</taxon>
    </lineage>
</organism>
<keyword evidence="2" id="KW-1185">Reference proteome</keyword>
<name>A0A495W2I6_9PSEU</name>
<comment type="caution">
    <text evidence="1">The sequence shown here is derived from an EMBL/GenBank/DDBJ whole genome shotgun (WGS) entry which is preliminary data.</text>
</comment>
<proteinExistence type="predicted"/>
<evidence type="ECO:0000313" key="1">
    <source>
        <dbReference type="EMBL" id="RKT55679.1"/>
    </source>
</evidence>
<gene>
    <name evidence="1" type="ORF">C8E97_4363</name>
</gene>
<evidence type="ECO:0000313" key="2">
    <source>
        <dbReference type="Proteomes" id="UP000282084"/>
    </source>
</evidence>
<dbReference type="Proteomes" id="UP000282084">
    <property type="component" value="Unassembled WGS sequence"/>
</dbReference>
<protein>
    <submittedName>
        <fullName evidence="1">Uncharacterized protein</fullName>
    </submittedName>
</protein>
<reference evidence="1 2" key="1">
    <citation type="submission" date="2018-10" db="EMBL/GenBank/DDBJ databases">
        <title>Sequencing the genomes of 1000 actinobacteria strains.</title>
        <authorList>
            <person name="Klenk H.-P."/>
        </authorList>
    </citation>
    <scope>NUCLEOTIDE SEQUENCE [LARGE SCALE GENOMIC DNA]</scope>
    <source>
        <strain evidence="1 2">DSM 43800</strain>
    </source>
</reference>